<dbReference type="GO" id="GO:0008168">
    <property type="term" value="F:methyltransferase activity"/>
    <property type="evidence" value="ECO:0007669"/>
    <property type="project" value="UniProtKB-KW"/>
</dbReference>
<dbReference type="STRING" id="1086013.SAMN05421774_101260"/>
<dbReference type="Pfam" id="PF03602">
    <property type="entry name" value="Cons_hypoth95"/>
    <property type="match status" value="1"/>
</dbReference>
<reference evidence="3 4" key="1">
    <citation type="submission" date="2017-01" db="EMBL/GenBank/DDBJ databases">
        <authorList>
            <person name="Mah S.A."/>
            <person name="Swanson W.J."/>
            <person name="Moy G.W."/>
            <person name="Vacquier V.D."/>
        </authorList>
    </citation>
    <scope>NUCLEOTIDE SEQUENCE [LARGE SCALE GENOMIC DNA]</scope>
    <source>
        <strain evidence="3 4">DSM 26375</strain>
    </source>
</reference>
<proteinExistence type="predicted"/>
<keyword evidence="4" id="KW-1185">Reference proteome</keyword>
<dbReference type="OrthoDB" id="9803017at2"/>
<dbReference type="CDD" id="cd02440">
    <property type="entry name" value="AdoMet_MTases"/>
    <property type="match status" value="1"/>
</dbReference>
<dbReference type="PROSITE" id="PS00092">
    <property type="entry name" value="N6_MTASE"/>
    <property type="match status" value="1"/>
</dbReference>
<dbReference type="InterPro" id="IPR002052">
    <property type="entry name" value="DNA_methylase_N6_adenine_CS"/>
</dbReference>
<evidence type="ECO:0000313" key="4">
    <source>
        <dbReference type="Proteomes" id="UP000186141"/>
    </source>
</evidence>
<dbReference type="PANTHER" id="PTHR43542">
    <property type="entry name" value="METHYLTRANSFERASE"/>
    <property type="match status" value="1"/>
</dbReference>
<dbReference type="PIRSF" id="PIRSF004553">
    <property type="entry name" value="CHP00095"/>
    <property type="match status" value="1"/>
</dbReference>
<dbReference type="EMBL" id="FTOT01000001">
    <property type="protein sequence ID" value="SIS57592.1"/>
    <property type="molecule type" value="Genomic_DNA"/>
</dbReference>
<name>A0A1N7K7N5_9RHOB</name>
<evidence type="ECO:0000256" key="2">
    <source>
        <dbReference type="ARBA" id="ARBA00022679"/>
    </source>
</evidence>
<keyword evidence="1 3" id="KW-0489">Methyltransferase</keyword>
<protein>
    <submittedName>
        <fullName evidence="3">16S rRNA (Guanine966-N2)-methyltransferase</fullName>
    </submittedName>
</protein>
<dbReference type="GO" id="GO:0003676">
    <property type="term" value="F:nucleic acid binding"/>
    <property type="evidence" value="ECO:0007669"/>
    <property type="project" value="InterPro"/>
</dbReference>
<dbReference type="InterPro" id="IPR029063">
    <property type="entry name" value="SAM-dependent_MTases_sf"/>
</dbReference>
<dbReference type="InterPro" id="IPR004398">
    <property type="entry name" value="RNA_MeTrfase_RsmD"/>
</dbReference>
<dbReference type="GO" id="GO:0031167">
    <property type="term" value="P:rRNA methylation"/>
    <property type="evidence" value="ECO:0007669"/>
    <property type="project" value="InterPro"/>
</dbReference>
<organism evidence="3 4">
    <name type="scientific">Gemmobacter megaterium</name>
    <dbReference type="NCBI Taxonomy" id="1086013"/>
    <lineage>
        <taxon>Bacteria</taxon>
        <taxon>Pseudomonadati</taxon>
        <taxon>Pseudomonadota</taxon>
        <taxon>Alphaproteobacteria</taxon>
        <taxon>Rhodobacterales</taxon>
        <taxon>Paracoccaceae</taxon>
        <taxon>Gemmobacter</taxon>
    </lineage>
</organism>
<dbReference type="Proteomes" id="UP000186141">
    <property type="component" value="Unassembled WGS sequence"/>
</dbReference>
<evidence type="ECO:0000256" key="1">
    <source>
        <dbReference type="ARBA" id="ARBA00022603"/>
    </source>
</evidence>
<dbReference type="AlphaFoldDB" id="A0A1N7K7N5"/>
<evidence type="ECO:0000313" key="3">
    <source>
        <dbReference type="EMBL" id="SIS57592.1"/>
    </source>
</evidence>
<keyword evidence="2 3" id="KW-0808">Transferase</keyword>
<dbReference type="PANTHER" id="PTHR43542:SF1">
    <property type="entry name" value="METHYLTRANSFERASE"/>
    <property type="match status" value="1"/>
</dbReference>
<dbReference type="SUPFAM" id="SSF53335">
    <property type="entry name" value="S-adenosyl-L-methionine-dependent methyltransferases"/>
    <property type="match status" value="1"/>
</dbReference>
<gene>
    <name evidence="3" type="ORF">SAMN05421774_101260</name>
</gene>
<accession>A0A1N7K7N5</accession>
<dbReference type="Gene3D" id="3.40.50.150">
    <property type="entry name" value="Vaccinia Virus protein VP39"/>
    <property type="match status" value="1"/>
</dbReference>
<sequence>MRIISGKSRGLQLADVGAGDPAAHLRPTTDRVREAIFNLILNGGYGNPVQDARVLDLFAGTGALGLEALSRGAARVAFVDDGTAARALLRRNIEKMRAMGVTDVWRRDATRLGPNRGPGYGLVFLDPPYGMGLGEAAMDSAIAGGWLAPGALIVWEESQPPALPSGIELLDQRRYGDTLVTLARASEDGGGR</sequence>
<dbReference type="RefSeq" id="WP_076527924.1">
    <property type="nucleotide sequence ID" value="NZ_BMEH01000001.1"/>
</dbReference>
<dbReference type="NCBIfam" id="TIGR00095">
    <property type="entry name" value="16S rRNA (guanine(966)-N(2))-methyltransferase RsmD"/>
    <property type="match status" value="1"/>
</dbReference>